<name>W5TNR4_9NOCA</name>
<dbReference type="EMBL" id="CP006850">
    <property type="protein sequence ID" value="AHH20804.1"/>
    <property type="molecule type" value="Genomic_DNA"/>
</dbReference>
<evidence type="ECO:0000313" key="2">
    <source>
        <dbReference type="Proteomes" id="UP000019150"/>
    </source>
</evidence>
<organism evidence="1 2">
    <name type="scientific">Nocardia nova SH22a</name>
    <dbReference type="NCBI Taxonomy" id="1415166"/>
    <lineage>
        <taxon>Bacteria</taxon>
        <taxon>Bacillati</taxon>
        <taxon>Actinomycetota</taxon>
        <taxon>Actinomycetes</taxon>
        <taxon>Mycobacteriales</taxon>
        <taxon>Nocardiaceae</taxon>
        <taxon>Nocardia</taxon>
    </lineage>
</organism>
<dbReference type="AlphaFoldDB" id="W5TNR4"/>
<keyword evidence="2" id="KW-1185">Reference proteome</keyword>
<dbReference type="RefSeq" id="WP_025352148.1">
    <property type="nucleotide sequence ID" value="NZ_CP006850.1"/>
</dbReference>
<dbReference type="STRING" id="1415166.NONO_c60280"/>
<proteinExistence type="predicted"/>
<sequence>MTNDQPTRENTGVSFYIAAADIADARALFELCVQKAETGERFEGNLVRASEDGGAAQVYTRLRRTRRRREVTDGQ</sequence>
<accession>W5TNR4</accession>
<dbReference type="Proteomes" id="UP000019150">
    <property type="component" value="Chromosome"/>
</dbReference>
<evidence type="ECO:0000313" key="1">
    <source>
        <dbReference type="EMBL" id="AHH20804.1"/>
    </source>
</evidence>
<gene>
    <name evidence="1" type="ORF">NONO_c60280</name>
</gene>
<protein>
    <submittedName>
        <fullName evidence="1">Uncharacterized protein</fullName>
    </submittedName>
</protein>
<dbReference type="HOGENOM" id="CLU_2667433_0_0_11"/>
<dbReference type="KEGG" id="nno:NONO_c60280"/>
<reference evidence="1 2" key="1">
    <citation type="journal article" date="2014" name="Appl. Environ. Microbiol.">
        <title>Insights into the Microbial Degradation of Rubber and Gutta-Percha by Analysis of the Complete Genome of Nocardia nova SH22a.</title>
        <authorList>
            <person name="Luo Q."/>
            <person name="Hiessl S."/>
            <person name="Poehlein A."/>
            <person name="Daniel R."/>
            <person name="Steinbuchel A."/>
        </authorList>
    </citation>
    <scope>NUCLEOTIDE SEQUENCE [LARGE SCALE GENOMIC DNA]</scope>
    <source>
        <strain evidence="1">SH22a</strain>
    </source>
</reference>